<sequence length="152" mass="17606">MKDDYVDELLRKYGRNKPDAQSAKRVCLKAGTIESLKAQIAEKDEFFREWCAGEDQYQHTVAKLDCANIKIAELETLLKESRRREKAAIEDMKVGWLCRACAKRVVGKEWYGCEKRIFIETSERVVTCYNFDWRGPQESEKGDVSQCEPTAQ</sequence>
<proteinExistence type="predicted"/>
<name>A0A1M7U354_9FIRM</name>
<organism evidence="2 3">
    <name type="scientific">Desulfitobacterium chlororespirans DSM 11544</name>
    <dbReference type="NCBI Taxonomy" id="1121395"/>
    <lineage>
        <taxon>Bacteria</taxon>
        <taxon>Bacillati</taxon>
        <taxon>Bacillota</taxon>
        <taxon>Clostridia</taxon>
        <taxon>Eubacteriales</taxon>
        <taxon>Desulfitobacteriaceae</taxon>
        <taxon>Desulfitobacterium</taxon>
    </lineage>
</organism>
<keyword evidence="3" id="KW-1185">Reference proteome</keyword>
<reference evidence="3" key="1">
    <citation type="submission" date="2016-12" db="EMBL/GenBank/DDBJ databases">
        <authorList>
            <person name="Varghese N."/>
            <person name="Submissions S."/>
        </authorList>
    </citation>
    <scope>NUCLEOTIDE SEQUENCE [LARGE SCALE GENOMIC DNA]</scope>
    <source>
        <strain evidence="3">DSM 11544</strain>
    </source>
</reference>
<feature type="coiled-coil region" evidence="1">
    <location>
        <begin position="64"/>
        <end position="91"/>
    </location>
</feature>
<dbReference type="STRING" id="1121395.SAMN02745215_02878"/>
<dbReference type="AlphaFoldDB" id="A0A1M7U354"/>
<keyword evidence="1" id="KW-0175">Coiled coil</keyword>
<dbReference type="RefSeq" id="WP_072773250.1">
    <property type="nucleotide sequence ID" value="NZ_FRDN01000009.1"/>
</dbReference>
<dbReference type="EMBL" id="FRDN01000009">
    <property type="protein sequence ID" value="SHN77385.1"/>
    <property type="molecule type" value="Genomic_DNA"/>
</dbReference>
<dbReference type="Proteomes" id="UP000184010">
    <property type="component" value="Unassembled WGS sequence"/>
</dbReference>
<evidence type="ECO:0000256" key="1">
    <source>
        <dbReference type="SAM" id="Coils"/>
    </source>
</evidence>
<protein>
    <submittedName>
        <fullName evidence="2">Uncharacterized protein</fullName>
    </submittedName>
</protein>
<gene>
    <name evidence="2" type="ORF">SAMN02745215_02878</name>
</gene>
<accession>A0A1M7U354</accession>
<evidence type="ECO:0000313" key="3">
    <source>
        <dbReference type="Proteomes" id="UP000184010"/>
    </source>
</evidence>
<evidence type="ECO:0000313" key="2">
    <source>
        <dbReference type="EMBL" id="SHN77385.1"/>
    </source>
</evidence>